<dbReference type="STRING" id="643867.Ftrac_3174"/>
<protein>
    <submittedName>
        <fullName evidence="1">Uncharacterized protein</fullName>
    </submittedName>
</protein>
<reference evidence="1 2" key="1">
    <citation type="journal article" date="2011" name="Stand. Genomic Sci.">
        <title>Complete genome sequence of Marivirga tractuosa type strain (H-43).</title>
        <authorList>
            <person name="Pagani I."/>
            <person name="Chertkov O."/>
            <person name="Lapidus A."/>
            <person name="Lucas S."/>
            <person name="Del Rio T.G."/>
            <person name="Tice H."/>
            <person name="Copeland A."/>
            <person name="Cheng J.F."/>
            <person name="Nolan M."/>
            <person name="Saunders E."/>
            <person name="Pitluck S."/>
            <person name="Held B."/>
            <person name="Goodwin L."/>
            <person name="Liolios K."/>
            <person name="Ovchinikova G."/>
            <person name="Ivanova N."/>
            <person name="Mavromatis K."/>
            <person name="Pati A."/>
            <person name="Chen A."/>
            <person name="Palaniappan K."/>
            <person name="Land M."/>
            <person name="Hauser L."/>
            <person name="Jeffries C.D."/>
            <person name="Detter J.C."/>
            <person name="Han C."/>
            <person name="Tapia R."/>
            <person name="Ngatchou-Djao O.D."/>
            <person name="Rohde M."/>
            <person name="Goker M."/>
            <person name="Spring S."/>
            <person name="Sikorski J."/>
            <person name="Woyke T."/>
            <person name="Bristow J."/>
            <person name="Eisen J.A."/>
            <person name="Markowitz V."/>
            <person name="Hugenholtz P."/>
            <person name="Klenk H.P."/>
            <person name="Kyrpides N.C."/>
        </authorList>
    </citation>
    <scope>NUCLEOTIDE SEQUENCE [LARGE SCALE GENOMIC DNA]</scope>
    <source>
        <strain evidence="2">ATCC 23168 / DSM 4126 / NBRC 15989 / NCIMB 1408 / VKM B-1430 / H-43</strain>
    </source>
</reference>
<accession>E4TV84</accession>
<dbReference type="HOGENOM" id="CLU_3201829_0_0_10"/>
<organism evidence="1 2">
    <name type="scientific">Marivirga tractuosa (strain ATCC 23168 / DSM 4126 / NBRC 15989 / NCIMB 1408 / VKM B-1430 / H-43)</name>
    <name type="common">Microscilla tractuosa</name>
    <name type="synonym">Flexibacter tractuosus</name>
    <dbReference type="NCBI Taxonomy" id="643867"/>
    <lineage>
        <taxon>Bacteria</taxon>
        <taxon>Pseudomonadati</taxon>
        <taxon>Bacteroidota</taxon>
        <taxon>Cytophagia</taxon>
        <taxon>Cytophagales</taxon>
        <taxon>Marivirgaceae</taxon>
        <taxon>Marivirga</taxon>
    </lineage>
</organism>
<dbReference type="Proteomes" id="UP000008720">
    <property type="component" value="Chromosome"/>
</dbReference>
<dbReference type="KEGG" id="mtt:Ftrac_3174"/>
<name>E4TV84_MARTH</name>
<dbReference type="EMBL" id="CP002349">
    <property type="protein sequence ID" value="ADR23149.1"/>
    <property type="molecule type" value="Genomic_DNA"/>
</dbReference>
<sequence length="45" mass="5141">MTATTNLNLFLMRLLIQSTAILTNFTDSAIEAQELKKYCISFDKK</sequence>
<evidence type="ECO:0000313" key="1">
    <source>
        <dbReference type="EMBL" id="ADR23149.1"/>
    </source>
</evidence>
<proteinExistence type="predicted"/>
<evidence type="ECO:0000313" key="2">
    <source>
        <dbReference type="Proteomes" id="UP000008720"/>
    </source>
</evidence>
<dbReference type="AlphaFoldDB" id="E4TV84"/>
<gene>
    <name evidence="1" type="ordered locus">Ftrac_3174</name>
</gene>
<keyword evidence="2" id="KW-1185">Reference proteome</keyword>